<proteinExistence type="predicted"/>
<reference evidence="1" key="1">
    <citation type="submission" date="2019-11" db="EMBL/GenBank/DDBJ databases">
        <title>Nori genome reveals adaptations in red seaweeds to the harsh intertidal environment.</title>
        <authorList>
            <person name="Wang D."/>
            <person name="Mao Y."/>
        </authorList>
    </citation>
    <scope>NUCLEOTIDE SEQUENCE</scope>
    <source>
        <tissue evidence="1">Gametophyte</tissue>
    </source>
</reference>
<evidence type="ECO:0000313" key="2">
    <source>
        <dbReference type="Proteomes" id="UP000798662"/>
    </source>
</evidence>
<dbReference type="EMBL" id="CM020619">
    <property type="protein sequence ID" value="KAK1863521.1"/>
    <property type="molecule type" value="Genomic_DNA"/>
</dbReference>
<gene>
    <name evidence="1" type="ORF">I4F81_006076</name>
</gene>
<comment type="caution">
    <text evidence="1">The sequence shown here is derived from an EMBL/GenBank/DDBJ whole genome shotgun (WGS) entry which is preliminary data.</text>
</comment>
<protein>
    <submittedName>
        <fullName evidence="1">Uncharacterized protein</fullName>
    </submittedName>
</protein>
<name>A0ACC3BZR3_PYRYE</name>
<evidence type="ECO:0000313" key="1">
    <source>
        <dbReference type="EMBL" id="KAK1863521.1"/>
    </source>
</evidence>
<sequence length="447" mass="44013">MTTTLAVADHVASQAGVPLYIATPPTPSAVPAGGVAACGHTPPRRRPTVVVLHGTGQCASSGVVAEVVGRLAADGNDDSHREYPFIYDTAADLSAVADYLISRADVDGARLGVTGISLGGMTAWYAAAADTRWAAVAPLIAVQSWAAAVAEGVLGLIAPRPLLVLNGAADPRCPPAGVAAAWRTVAATYAVRGGDATLVMEAGVGHAVTPAMWDRVFAWFGRVLRVDAPSPAADGAPTEGGGGRAAGMAAAADFAPARGATGGTAAFAAALSPAAFLRASPPGAYSVVVTTGGRTTFPHLAAHAARVRDSHAALAAAAAAVAADDADAYAEGGKAAVADLSPAGLAAALSAAVGTLPPPPLPPPPGSALTGPFPAASDVADVAAGRVDGLWLTSVAKLLVPVGRLERGAELGGGGMSVPHTPATVAVGDALRRAVVDALCRREDEGV</sequence>
<organism evidence="1 2">
    <name type="scientific">Pyropia yezoensis</name>
    <name type="common">Susabi-nori</name>
    <name type="synonym">Porphyra yezoensis</name>
    <dbReference type="NCBI Taxonomy" id="2788"/>
    <lineage>
        <taxon>Eukaryota</taxon>
        <taxon>Rhodophyta</taxon>
        <taxon>Bangiophyceae</taxon>
        <taxon>Bangiales</taxon>
        <taxon>Bangiaceae</taxon>
        <taxon>Pyropia</taxon>
    </lineage>
</organism>
<keyword evidence="2" id="KW-1185">Reference proteome</keyword>
<dbReference type="Proteomes" id="UP000798662">
    <property type="component" value="Chromosome 2"/>
</dbReference>
<accession>A0ACC3BZR3</accession>